<evidence type="ECO:0000259" key="1">
    <source>
        <dbReference type="Pfam" id="PF09350"/>
    </source>
</evidence>
<dbReference type="OrthoDB" id="1922282at2759"/>
<dbReference type="KEGG" id="tdl:TDEL_0E05280"/>
<feature type="domain" description="DnaJ homologue subfamily C member 28 conserved" evidence="1">
    <location>
        <begin position="206"/>
        <end position="275"/>
    </location>
</feature>
<sequence length="415" mass="48542">MRRVLTLRYRYGRSRLYSSKDDEGYMARRLEDLKEQNTIDEDDPLVKLSKTERLVDMDTRLSELHRSLPQKSFENNHKNQLQYAKVQVHVNRQSKDIALSKPWGGDEDPRDTSLRMLVDSVAKPLNRSARVQGNLGFTKVVDQLSEPRKVRASRRMRRKLEDAQDNVLKYQRDKGQDSDKSEQLEFRTLYAEKFTPLGSFEKLRSLADQRIEESRKHGAFDNLENLRGKPVEMPRLNQHVDRTEHYLNNMLIRQKITPPWIESQGRVNEDLNNFRKEAKSGFENELISHLKKSRIYLTGANIESIKKSIKERYGSPEDFVLSRFSCWKSAQFAYFQTKTKTLNNNLRSYNLQAPLSTQKLYLLPDKEFKRVFDSINLDNLITTELSRDVKRESEPVAGSTSQSVFSWRGIFGIGR</sequence>
<dbReference type="AlphaFoldDB" id="G8ZVX7"/>
<dbReference type="PANTHER" id="PTHR39394">
    <property type="entry name" value="YALI0E31793P"/>
    <property type="match status" value="1"/>
</dbReference>
<dbReference type="GeneID" id="11500892"/>
<dbReference type="STRING" id="1076872.G8ZVX7"/>
<dbReference type="RefSeq" id="XP_003681982.1">
    <property type="nucleotide sequence ID" value="XM_003681934.1"/>
</dbReference>
<evidence type="ECO:0000313" key="2">
    <source>
        <dbReference type="EMBL" id="CCE92771.1"/>
    </source>
</evidence>
<dbReference type="Pfam" id="PF09350">
    <property type="entry name" value="DJC28_CD"/>
    <property type="match status" value="1"/>
</dbReference>
<keyword evidence="3" id="KW-1185">Reference proteome</keyword>
<dbReference type="PANTHER" id="PTHR39394:SF1">
    <property type="entry name" value="DNAJ HOMOLOGUE SUBFAMILY C MEMBER 28 CONSERVED DOMAIN-CONTAINING PROTEIN"/>
    <property type="match status" value="1"/>
</dbReference>
<dbReference type="InParanoid" id="G8ZVX7"/>
<name>G8ZVX7_TORDE</name>
<organism evidence="2 3">
    <name type="scientific">Torulaspora delbrueckii</name>
    <name type="common">Yeast</name>
    <name type="synonym">Candida colliculosa</name>
    <dbReference type="NCBI Taxonomy" id="4950"/>
    <lineage>
        <taxon>Eukaryota</taxon>
        <taxon>Fungi</taxon>
        <taxon>Dikarya</taxon>
        <taxon>Ascomycota</taxon>
        <taxon>Saccharomycotina</taxon>
        <taxon>Saccharomycetes</taxon>
        <taxon>Saccharomycetales</taxon>
        <taxon>Saccharomycetaceae</taxon>
        <taxon>Torulaspora</taxon>
    </lineage>
</organism>
<reference evidence="2 3" key="1">
    <citation type="journal article" date="2011" name="Proc. Natl. Acad. Sci. U.S.A.">
        <title>Evolutionary erosion of yeast sex chromosomes by mating-type switching accidents.</title>
        <authorList>
            <person name="Gordon J.L."/>
            <person name="Armisen D."/>
            <person name="Proux-Wera E."/>
            <person name="Oheigeartaigh S.S."/>
            <person name="Byrne K.P."/>
            <person name="Wolfe K.H."/>
        </authorList>
    </citation>
    <scope>NUCLEOTIDE SEQUENCE [LARGE SCALE GENOMIC DNA]</scope>
    <source>
        <strain evidence="3">ATCC 10662 / CBS 1146 / NBRC 0425 / NCYC 2629 / NRRL Y-866</strain>
    </source>
</reference>
<dbReference type="EMBL" id="HE616746">
    <property type="protein sequence ID" value="CCE92771.1"/>
    <property type="molecule type" value="Genomic_DNA"/>
</dbReference>
<dbReference type="InterPro" id="IPR018961">
    <property type="entry name" value="DnaJ_homolog_subfam-C_membr-28"/>
</dbReference>
<accession>G8ZVX7</accession>
<dbReference type="eggNOG" id="ENOG502RFG7">
    <property type="taxonomic scope" value="Eukaryota"/>
</dbReference>
<gene>
    <name evidence="2" type="primary">TDEL0E05280</name>
    <name evidence="2" type="ORF">TDEL_0E05280</name>
</gene>
<evidence type="ECO:0000313" key="3">
    <source>
        <dbReference type="Proteomes" id="UP000005627"/>
    </source>
</evidence>
<proteinExistence type="predicted"/>
<dbReference type="HOGENOM" id="CLU_019422_1_0_1"/>
<protein>
    <recommendedName>
        <fullName evidence="1">DnaJ homologue subfamily C member 28 conserved domain-containing protein</fullName>
    </recommendedName>
</protein>
<dbReference type="Proteomes" id="UP000005627">
    <property type="component" value="Chromosome 5"/>
</dbReference>